<dbReference type="KEGG" id="fiy:BN1229_v1_0958"/>
<sequence length="82" mass="9057">MRCLPGSALRLFVRSVRGLEPGQLRLAGALSSARVRALRSEDHQKLPPQKEVAFAVWPVLLLVQDVADVTARAQENLRAREA</sequence>
<protein>
    <submittedName>
        <fullName evidence="1">Uncharacterized protein</fullName>
    </submittedName>
</protein>
<organism evidence="1 2">
    <name type="scientific">Candidatus Filomicrobium marinum</name>
    <dbReference type="NCBI Taxonomy" id="1608628"/>
    <lineage>
        <taxon>Bacteria</taxon>
        <taxon>Pseudomonadati</taxon>
        <taxon>Pseudomonadota</taxon>
        <taxon>Alphaproteobacteria</taxon>
        <taxon>Hyphomicrobiales</taxon>
        <taxon>Hyphomicrobiaceae</taxon>
        <taxon>Filomicrobium</taxon>
    </lineage>
</organism>
<dbReference type="EMBL" id="LN829119">
    <property type="protein sequence ID" value="CPR16775.1"/>
    <property type="molecule type" value="Genomic_DNA"/>
</dbReference>
<name>A0A0D6JBX2_9HYPH</name>
<proteinExistence type="predicted"/>
<gene>
    <name evidence="1" type="ORF">YBN1229_v1_0958</name>
</gene>
<evidence type="ECO:0000313" key="1">
    <source>
        <dbReference type="EMBL" id="CPR16775.1"/>
    </source>
</evidence>
<keyword evidence="2" id="KW-1185">Reference proteome</keyword>
<reference evidence="2" key="1">
    <citation type="submission" date="2015-02" db="EMBL/GenBank/DDBJ databases">
        <authorList>
            <person name="Chooi Y.-H."/>
        </authorList>
    </citation>
    <scope>NUCLEOTIDE SEQUENCE [LARGE SCALE GENOMIC DNA]</scope>
    <source>
        <strain evidence="2">strain Y</strain>
    </source>
</reference>
<evidence type="ECO:0000313" key="2">
    <source>
        <dbReference type="Proteomes" id="UP000033187"/>
    </source>
</evidence>
<dbReference type="KEGG" id="fil:BN1229_v1_0955"/>
<accession>A0A0D6JBX2</accession>
<dbReference type="Proteomes" id="UP000033187">
    <property type="component" value="Chromosome 1"/>
</dbReference>
<dbReference type="AlphaFoldDB" id="A0A0D6JBX2"/>